<accession>A0A653DHL5</accession>
<evidence type="ECO:0000313" key="3">
    <source>
        <dbReference type="Proteomes" id="UP000410492"/>
    </source>
</evidence>
<reference evidence="2 3" key="1">
    <citation type="submission" date="2019-01" db="EMBL/GenBank/DDBJ databases">
        <authorList>
            <person name="Sayadi A."/>
        </authorList>
    </citation>
    <scope>NUCLEOTIDE SEQUENCE [LARGE SCALE GENOMIC DNA]</scope>
</reference>
<protein>
    <submittedName>
        <fullName evidence="2">Uncharacterized protein</fullName>
    </submittedName>
</protein>
<name>A0A653DHL5_CALMS</name>
<dbReference type="Proteomes" id="UP000410492">
    <property type="component" value="Unassembled WGS sequence"/>
</dbReference>
<feature type="compositionally biased region" description="Polar residues" evidence="1">
    <location>
        <begin position="177"/>
        <end position="186"/>
    </location>
</feature>
<feature type="non-terminal residue" evidence="2">
    <location>
        <position position="1"/>
    </location>
</feature>
<dbReference type="AlphaFoldDB" id="A0A653DHL5"/>
<dbReference type="OrthoDB" id="10484807at2759"/>
<organism evidence="2 3">
    <name type="scientific">Callosobruchus maculatus</name>
    <name type="common">Southern cowpea weevil</name>
    <name type="synonym">Pulse bruchid</name>
    <dbReference type="NCBI Taxonomy" id="64391"/>
    <lineage>
        <taxon>Eukaryota</taxon>
        <taxon>Metazoa</taxon>
        <taxon>Ecdysozoa</taxon>
        <taxon>Arthropoda</taxon>
        <taxon>Hexapoda</taxon>
        <taxon>Insecta</taxon>
        <taxon>Pterygota</taxon>
        <taxon>Neoptera</taxon>
        <taxon>Endopterygota</taxon>
        <taxon>Coleoptera</taxon>
        <taxon>Polyphaga</taxon>
        <taxon>Cucujiformia</taxon>
        <taxon>Chrysomeloidea</taxon>
        <taxon>Chrysomelidae</taxon>
        <taxon>Bruchinae</taxon>
        <taxon>Bruchini</taxon>
        <taxon>Callosobruchus</taxon>
    </lineage>
</organism>
<feature type="non-terminal residue" evidence="2">
    <location>
        <position position="194"/>
    </location>
</feature>
<keyword evidence="3" id="KW-1185">Reference proteome</keyword>
<evidence type="ECO:0000313" key="2">
    <source>
        <dbReference type="EMBL" id="VEN59701.1"/>
    </source>
</evidence>
<feature type="region of interest" description="Disordered" evidence="1">
    <location>
        <begin position="72"/>
        <end position="132"/>
    </location>
</feature>
<proteinExistence type="predicted"/>
<gene>
    <name evidence="2" type="ORF">CALMAC_LOCUS17629</name>
</gene>
<dbReference type="EMBL" id="CAACVG010012137">
    <property type="protein sequence ID" value="VEN59701.1"/>
    <property type="molecule type" value="Genomic_DNA"/>
</dbReference>
<feature type="region of interest" description="Disordered" evidence="1">
    <location>
        <begin position="170"/>
        <end position="194"/>
    </location>
</feature>
<sequence length="194" mass="21642">PGTILQRPQYQRTVPTIIPHNHPSFISNSFTTHQQAVARAVVLRRRTITSIIVPSVHSYHELHTHQRVDACHRRPGDSATHPSQNAERAPGPGEVQAEPTNHQDIPRVHQDPSKYPPGATRNYPDLIERSPSSAHFRTYRGYGGGSRAASETSGSVQDINEIFCTLPRKKDLIRGSRYNSSDSQTPLLPDSRYA</sequence>
<evidence type="ECO:0000256" key="1">
    <source>
        <dbReference type="SAM" id="MobiDB-lite"/>
    </source>
</evidence>